<keyword evidence="2" id="KW-1185">Reference proteome</keyword>
<proteinExistence type="predicted"/>
<sequence length="37" mass="4274">LPDDLPFEDILVTAKKLYEENDPSDLEAEVKALEKRE</sequence>
<dbReference type="AlphaFoldDB" id="A0A8S4QT65"/>
<evidence type="ECO:0000313" key="2">
    <source>
        <dbReference type="Proteomes" id="UP000838756"/>
    </source>
</evidence>
<protein>
    <submittedName>
        <fullName evidence="1">Jg24540 protein</fullName>
    </submittedName>
</protein>
<accession>A0A8S4QT65</accession>
<gene>
    <name evidence="1" type="primary">jg24540</name>
    <name evidence="1" type="ORF">PAEG_LOCUS4284</name>
</gene>
<name>A0A8S4QT65_9NEOP</name>
<comment type="caution">
    <text evidence="1">The sequence shown here is derived from an EMBL/GenBank/DDBJ whole genome shotgun (WGS) entry which is preliminary data.</text>
</comment>
<dbReference type="OrthoDB" id="206700at2759"/>
<feature type="non-terminal residue" evidence="1">
    <location>
        <position position="1"/>
    </location>
</feature>
<evidence type="ECO:0000313" key="1">
    <source>
        <dbReference type="EMBL" id="CAH2216226.1"/>
    </source>
</evidence>
<organism evidence="1 2">
    <name type="scientific">Pararge aegeria aegeria</name>
    <dbReference type="NCBI Taxonomy" id="348720"/>
    <lineage>
        <taxon>Eukaryota</taxon>
        <taxon>Metazoa</taxon>
        <taxon>Ecdysozoa</taxon>
        <taxon>Arthropoda</taxon>
        <taxon>Hexapoda</taxon>
        <taxon>Insecta</taxon>
        <taxon>Pterygota</taxon>
        <taxon>Neoptera</taxon>
        <taxon>Endopterygota</taxon>
        <taxon>Lepidoptera</taxon>
        <taxon>Glossata</taxon>
        <taxon>Ditrysia</taxon>
        <taxon>Papilionoidea</taxon>
        <taxon>Nymphalidae</taxon>
        <taxon>Satyrinae</taxon>
        <taxon>Satyrini</taxon>
        <taxon>Parargina</taxon>
        <taxon>Pararge</taxon>
    </lineage>
</organism>
<reference evidence="1" key="1">
    <citation type="submission" date="2022-03" db="EMBL/GenBank/DDBJ databases">
        <authorList>
            <person name="Lindestad O."/>
        </authorList>
    </citation>
    <scope>NUCLEOTIDE SEQUENCE</scope>
</reference>
<dbReference type="EMBL" id="CAKXAJ010014530">
    <property type="protein sequence ID" value="CAH2216226.1"/>
    <property type="molecule type" value="Genomic_DNA"/>
</dbReference>
<dbReference type="Proteomes" id="UP000838756">
    <property type="component" value="Unassembled WGS sequence"/>
</dbReference>